<sequence length="59" mass="6523">MPENGPLWNYLATKILAEAAAWKFADDHPSVDLTTINPPFTYCPLHPAFPIAGKWEPTG</sequence>
<name>A0AAD7JC29_9AGAR</name>
<evidence type="ECO:0000313" key="2">
    <source>
        <dbReference type="Proteomes" id="UP001215280"/>
    </source>
</evidence>
<accession>A0AAD7JC29</accession>
<gene>
    <name evidence="1" type="ORF">DFH07DRAFT_958049</name>
</gene>
<dbReference type="Proteomes" id="UP001215280">
    <property type="component" value="Unassembled WGS sequence"/>
</dbReference>
<dbReference type="EMBL" id="JARJLG010000052">
    <property type="protein sequence ID" value="KAJ7759449.1"/>
    <property type="molecule type" value="Genomic_DNA"/>
</dbReference>
<protein>
    <submittedName>
        <fullName evidence="1">Uncharacterized protein</fullName>
    </submittedName>
</protein>
<evidence type="ECO:0000313" key="1">
    <source>
        <dbReference type="EMBL" id="KAJ7759449.1"/>
    </source>
</evidence>
<dbReference type="AlphaFoldDB" id="A0AAD7JC29"/>
<dbReference type="InterPro" id="IPR036291">
    <property type="entry name" value="NAD(P)-bd_dom_sf"/>
</dbReference>
<proteinExistence type="predicted"/>
<comment type="caution">
    <text evidence="1">The sequence shown here is derived from an EMBL/GenBank/DDBJ whole genome shotgun (WGS) entry which is preliminary data.</text>
</comment>
<reference evidence="1" key="1">
    <citation type="submission" date="2023-03" db="EMBL/GenBank/DDBJ databases">
        <title>Massive genome expansion in bonnet fungi (Mycena s.s.) driven by repeated elements and novel gene families across ecological guilds.</title>
        <authorList>
            <consortium name="Lawrence Berkeley National Laboratory"/>
            <person name="Harder C.B."/>
            <person name="Miyauchi S."/>
            <person name="Viragh M."/>
            <person name="Kuo A."/>
            <person name="Thoen E."/>
            <person name="Andreopoulos B."/>
            <person name="Lu D."/>
            <person name="Skrede I."/>
            <person name="Drula E."/>
            <person name="Henrissat B."/>
            <person name="Morin E."/>
            <person name="Kohler A."/>
            <person name="Barry K."/>
            <person name="LaButti K."/>
            <person name="Morin E."/>
            <person name="Salamov A."/>
            <person name="Lipzen A."/>
            <person name="Mereny Z."/>
            <person name="Hegedus B."/>
            <person name="Baldrian P."/>
            <person name="Stursova M."/>
            <person name="Weitz H."/>
            <person name="Taylor A."/>
            <person name="Grigoriev I.V."/>
            <person name="Nagy L.G."/>
            <person name="Martin F."/>
            <person name="Kauserud H."/>
        </authorList>
    </citation>
    <scope>NUCLEOTIDE SEQUENCE</scope>
    <source>
        <strain evidence="1">CBHHK188m</strain>
    </source>
</reference>
<dbReference type="SUPFAM" id="SSF51735">
    <property type="entry name" value="NAD(P)-binding Rossmann-fold domains"/>
    <property type="match status" value="1"/>
</dbReference>
<keyword evidence="2" id="KW-1185">Reference proteome</keyword>
<dbReference type="Gene3D" id="3.40.50.720">
    <property type="entry name" value="NAD(P)-binding Rossmann-like Domain"/>
    <property type="match status" value="1"/>
</dbReference>
<organism evidence="1 2">
    <name type="scientific">Mycena maculata</name>
    <dbReference type="NCBI Taxonomy" id="230809"/>
    <lineage>
        <taxon>Eukaryota</taxon>
        <taxon>Fungi</taxon>
        <taxon>Dikarya</taxon>
        <taxon>Basidiomycota</taxon>
        <taxon>Agaricomycotina</taxon>
        <taxon>Agaricomycetes</taxon>
        <taxon>Agaricomycetidae</taxon>
        <taxon>Agaricales</taxon>
        <taxon>Marasmiineae</taxon>
        <taxon>Mycenaceae</taxon>
        <taxon>Mycena</taxon>
    </lineage>
</organism>